<reference evidence="1" key="2">
    <citation type="journal article" date="2015" name="Fish Shellfish Immunol.">
        <title>Early steps in the European eel (Anguilla anguilla)-Vibrio vulnificus interaction in the gills: Role of the RtxA13 toxin.</title>
        <authorList>
            <person name="Callol A."/>
            <person name="Pajuelo D."/>
            <person name="Ebbesson L."/>
            <person name="Teles M."/>
            <person name="MacKenzie S."/>
            <person name="Amaro C."/>
        </authorList>
    </citation>
    <scope>NUCLEOTIDE SEQUENCE</scope>
</reference>
<dbReference type="EMBL" id="GBXM01021258">
    <property type="protein sequence ID" value="JAH87319.1"/>
    <property type="molecule type" value="Transcribed_RNA"/>
</dbReference>
<sequence>MQTELELHLFSAGESHSSGSVGYTVYCQSHGEHKYIVCCCSTQSHREHKYTSTLLLRGGDMDKNIISQFFSGMITIHDTITILFQVGF</sequence>
<evidence type="ECO:0000313" key="1">
    <source>
        <dbReference type="EMBL" id="JAH87319.1"/>
    </source>
</evidence>
<reference evidence="1" key="1">
    <citation type="submission" date="2014-11" db="EMBL/GenBank/DDBJ databases">
        <authorList>
            <person name="Amaro Gonzalez C."/>
        </authorList>
    </citation>
    <scope>NUCLEOTIDE SEQUENCE</scope>
</reference>
<name>A0A0E9WAA6_ANGAN</name>
<organism evidence="1">
    <name type="scientific">Anguilla anguilla</name>
    <name type="common">European freshwater eel</name>
    <name type="synonym">Muraena anguilla</name>
    <dbReference type="NCBI Taxonomy" id="7936"/>
    <lineage>
        <taxon>Eukaryota</taxon>
        <taxon>Metazoa</taxon>
        <taxon>Chordata</taxon>
        <taxon>Craniata</taxon>
        <taxon>Vertebrata</taxon>
        <taxon>Euteleostomi</taxon>
        <taxon>Actinopterygii</taxon>
        <taxon>Neopterygii</taxon>
        <taxon>Teleostei</taxon>
        <taxon>Anguilliformes</taxon>
        <taxon>Anguillidae</taxon>
        <taxon>Anguilla</taxon>
    </lineage>
</organism>
<protein>
    <submittedName>
        <fullName evidence="1">Uncharacterized protein</fullName>
    </submittedName>
</protein>
<dbReference type="AlphaFoldDB" id="A0A0E9WAA6"/>
<proteinExistence type="predicted"/>
<accession>A0A0E9WAA6</accession>